<dbReference type="GO" id="GO:0019388">
    <property type="term" value="P:galactose catabolic process"/>
    <property type="evidence" value="ECO:0000318"/>
    <property type="project" value="GO_Central"/>
</dbReference>
<keyword evidence="7" id="KW-0326">Glycosidase</keyword>
<protein>
    <recommendedName>
        <fullName evidence="3">beta-galactosidase</fullName>
        <ecNumber evidence="3">3.2.1.23</ecNumber>
    </recommendedName>
</protein>
<dbReference type="PANTHER" id="PTHR23421">
    <property type="entry name" value="BETA-GALACTOSIDASE RELATED"/>
    <property type="match status" value="1"/>
</dbReference>
<dbReference type="InterPro" id="IPR008979">
    <property type="entry name" value="Galactose-bd-like_sf"/>
</dbReference>
<dbReference type="InterPro" id="IPR031330">
    <property type="entry name" value="Gly_Hdrlase_35_cat"/>
</dbReference>
<dbReference type="InterPro" id="IPR017853">
    <property type="entry name" value="GH"/>
</dbReference>
<proteinExistence type="inferred from homology"/>
<evidence type="ECO:0000313" key="12">
    <source>
        <dbReference type="EMBL" id="PTQ31272.1"/>
    </source>
</evidence>
<dbReference type="FunFam" id="3.20.20.80:FF:000115">
    <property type="entry name" value="Beta-galactosidase"/>
    <property type="match status" value="1"/>
</dbReference>
<sequence>MLLPSLPSQLDLSRPGTVPVRRKEWQLGESRSRSSSMMRQKLQGWGSGRGQALSGSVALTMSPIAILVLVFSSGCLFYSVKSHLLPTDNIDYDTGAKSFYIANDTFYKDGSPFRILGGDLHYFRVHPQYWEDRLQRAKALGLNAIQTYVPWNLHQPQPEKLNFEDGANLEGYLKLVQKLGMLVMLRIGPYICAEWDFGGFPAWLLSVRPELSLRTSDPQYLKLVDAWWDVLLPKIVPYLYCHQGPVIMVQIENEYGSFGADRSYMEHLAAKVRAVLGEEIILYTTDGAVSKNLEHGSLEGSGVYTAVDFPTEWDPATAFALQKQYNAQGNSPSLSSEFYTGWLTHWGEQLAQTDPEYTAAALDRILYLNASVVLYMLHGGTNFGFTSGSNTGSSVRDFLPDITSYDYDAPIGEAGDIDNPKFQALKAVLGRYILESPPSPPPLPMRKAFGPLQLHKLSSLFHILEYISTDPSGLHMDQPSSMESVHQISGFILYRTNLPSHAKAGSKISISKVHDRAQVFISGLVEGDETTSTRYLHVGTLERWSSDTLWLPSNVAVPGLQLDILVENMGRVNYGPFVYDPKGILSAVLLDGTPILDWISFSIPLDSIPPSVAERVSDRKTERTSRALTENSGEGNGLPFLIEGKWTDGPTFYRGQLSVEKPADTFLSVVGWSKGVAFLNGFNLGRYWPVKGPQCSYYIPAPLFYAGDNDLILLELDDPSTDLWVNFTEAPDYSCHGGVRSV</sequence>
<dbReference type="Pfam" id="PF21467">
    <property type="entry name" value="BetaGal_gal-bd"/>
    <property type="match status" value="1"/>
</dbReference>
<feature type="domain" description="Glycoside hydrolase 35 catalytic" evidence="9">
    <location>
        <begin position="106"/>
        <end position="430"/>
    </location>
</feature>
<comment type="catalytic activity">
    <reaction evidence="1">
        <text>Hydrolysis of terminal non-reducing beta-D-galactose residues in beta-D-galactosides.</text>
        <dbReference type="EC" id="3.2.1.23"/>
    </reaction>
</comment>
<evidence type="ECO:0000256" key="8">
    <source>
        <dbReference type="RuleBase" id="RU003679"/>
    </source>
</evidence>
<dbReference type="EC" id="3.2.1.23" evidence="3"/>
<evidence type="ECO:0000256" key="7">
    <source>
        <dbReference type="ARBA" id="ARBA00023295"/>
    </source>
</evidence>
<dbReference type="AlphaFoldDB" id="A0A2R6WBP6"/>
<dbReference type="SUPFAM" id="SSF51445">
    <property type="entry name" value="(Trans)glycosidases"/>
    <property type="match status" value="1"/>
</dbReference>
<evidence type="ECO:0000256" key="6">
    <source>
        <dbReference type="ARBA" id="ARBA00023180"/>
    </source>
</evidence>
<feature type="domain" description="Beta-galactosidase galactose-binding" evidence="11">
    <location>
        <begin position="650"/>
        <end position="709"/>
    </location>
</feature>
<dbReference type="EMBL" id="KZ772785">
    <property type="protein sequence ID" value="PTQ31272.1"/>
    <property type="molecule type" value="Genomic_DNA"/>
</dbReference>
<dbReference type="Gene3D" id="3.20.20.80">
    <property type="entry name" value="Glycosidases"/>
    <property type="match status" value="1"/>
</dbReference>
<name>A0A2R6WBP6_MARPO</name>
<dbReference type="InterPro" id="IPR048912">
    <property type="entry name" value="BetaGal1-like_ABD1"/>
</dbReference>
<evidence type="ECO:0000313" key="13">
    <source>
        <dbReference type="Proteomes" id="UP000244005"/>
    </source>
</evidence>
<dbReference type="GO" id="GO:0004565">
    <property type="term" value="F:beta-galactosidase activity"/>
    <property type="evidence" value="ECO:0000318"/>
    <property type="project" value="GO_Central"/>
</dbReference>
<dbReference type="InterPro" id="IPR001944">
    <property type="entry name" value="Glycoside_Hdrlase_35"/>
</dbReference>
<keyword evidence="4" id="KW-0732">Signal</keyword>
<evidence type="ECO:0000256" key="1">
    <source>
        <dbReference type="ARBA" id="ARBA00001412"/>
    </source>
</evidence>
<dbReference type="OrthoDB" id="1657402at2759"/>
<feature type="domain" description="Beta-galactosidase 1-like first all-beta" evidence="10">
    <location>
        <begin position="479"/>
        <end position="603"/>
    </location>
</feature>
<dbReference type="GO" id="GO:0005773">
    <property type="term" value="C:vacuole"/>
    <property type="evidence" value="ECO:0000318"/>
    <property type="project" value="GO_Central"/>
</dbReference>
<dbReference type="InterPro" id="IPR048913">
    <property type="entry name" value="BetaGal_gal-bd"/>
</dbReference>
<evidence type="ECO:0000259" key="10">
    <source>
        <dbReference type="Pfam" id="PF21317"/>
    </source>
</evidence>
<accession>A0A2R6WBP6</accession>
<evidence type="ECO:0000259" key="9">
    <source>
        <dbReference type="Pfam" id="PF01301"/>
    </source>
</evidence>
<evidence type="ECO:0000256" key="4">
    <source>
        <dbReference type="ARBA" id="ARBA00022729"/>
    </source>
</evidence>
<dbReference type="FunFam" id="2.60.120.260:FF:000021">
    <property type="entry name" value="Beta-galactosidase"/>
    <property type="match status" value="1"/>
</dbReference>
<dbReference type="Pfam" id="PF21317">
    <property type="entry name" value="BetaGal_ABD_1"/>
    <property type="match status" value="1"/>
</dbReference>
<keyword evidence="5" id="KW-0378">Hydrolase</keyword>
<dbReference type="PRINTS" id="PR00742">
    <property type="entry name" value="GLHYDRLASE35"/>
</dbReference>
<evidence type="ECO:0000259" key="11">
    <source>
        <dbReference type="Pfam" id="PF21467"/>
    </source>
</evidence>
<gene>
    <name evidence="12" type="ORF">MARPO_0113s0014</name>
</gene>
<dbReference type="Gene3D" id="2.60.120.260">
    <property type="entry name" value="Galactose-binding domain-like"/>
    <property type="match status" value="2"/>
</dbReference>
<keyword evidence="6" id="KW-0325">Glycoprotein</keyword>
<evidence type="ECO:0000256" key="2">
    <source>
        <dbReference type="ARBA" id="ARBA00009809"/>
    </source>
</evidence>
<organism evidence="12 13">
    <name type="scientific">Marchantia polymorpha</name>
    <name type="common">Common liverwort</name>
    <name type="synonym">Marchantia aquatica</name>
    <dbReference type="NCBI Taxonomy" id="3197"/>
    <lineage>
        <taxon>Eukaryota</taxon>
        <taxon>Viridiplantae</taxon>
        <taxon>Streptophyta</taxon>
        <taxon>Embryophyta</taxon>
        <taxon>Marchantiophyta</taxon>
        <taxon>Marchantiopsida</taxon>
        <taxon>Marchantiidae</taxon>
        <taxon>Marchantiales</taxon>
        <taxon>Marchantiaceae</taxon>
        <taxon>Marchantia</taxon>
    </lineage>
</organism>
<dbReference type="Proteomes" id="UP000244005">
    <property type="component" value="Unassembled WGS sequence"/>
</dbReference>
<dbReference type="SUPFAM" id="SSF49785">
    <property type="entry name" value="Galactose-binding domain-like"/>
    <property type="match status" value="1"/>
</dbReference>
<dbReference type="OMA" id="FWNIHEQ"/>
<reference evidence="13" key="1">
    <citation type="journal article" date="2017" name="Cell">
        <title>Insights into land plant evolution garnered from the Marchantia polymorpha genome.</title>
        <authorList>
            <person name="Bowman J.L."/>
            <person name="Kohchi T."/>
            <person name="Yamato K.T."/>
            <person name="Jenkins J."/>
            <person name="Shu S."/>
            <person name="Ishizaki K."/>
            <person name="Yamaoka S."/>
            <person name="Nishihama R."/>
            <person name="Nakamura Y."/>
            <person name="Berger F."/>
            <person name="Adam C."/>
            <person name="Aki S.S."/>
            <person name="Althoff F."/>
            <person name="Araki T."/>
            <person name="Arteaga-Vazquez M.A."/>
            <person name="Balasubrmanian S."/>
            <person name="Barry K."/>
            <person name="Bauer D."/>
            <person name="Boehm C.R."/>
            <person name="Briginshaw L."/>
            <person name="Caballero-Perez J."/>
            <person name="Catarino B."/>
            <person name="Chen F."/>
            <person name="Chiyoda S."/>
            <person name="Chovatia M."/>
            <person name="Davies K.M."/>
            <person name="Delmans M."/>
            <person name="Demura T."/>
            <person name="Dierschke T."/>
            <person name="Dolan L."/>
            <person name="Dorantes-Acosta A.E."/>
            <person name="Eklund D.M."/>
            <person name="Florent S.N."/>
            <person name="Flores-Sandoval E."/>
            <person name="Fujiyama A."/>
            <person name="Fukuzawa H."/>
            <person name="Galik B."/>
            <person name="Grimanelli D."/>
            <person name="Grimwood J."/>
            <person name="Grossniklaus U."/>
            <person name="Hamada T."/>
            <person name="Haseloff J."/>
            <person name="Hetherington A.J."/>
            <person name="Higo A."/>
            <person name="Hirakawa Y."/>
            <person name="Hundley H.N."/>
            <person name="Ikeda Y."/>
            <person name="Inoue K."/>
            <person name="Inoue S.I."/>
            <person name="Ishida S."/>
            <person name="Jia Q."/>
            <person name="Kakita M."/>
            <person name="Kanazawa T."/>
            <person name="Kawai Y."/>
            <person name="Kawashima T."/>
            <person name="Kennedy M."/>
            <person name="Kinose K."/>
            <person name="Kinoshita T."/>
            <person name="Kohara Y."/>
            <person name="Koide E."/>
            <person name="Komatsu K."/>
            <person name="Kopischke S."/>
            <person name="Kubo M."/>
            <person name="Kyozuka J."/>
            <person name="Lagercrantz U."/>
            <person name="Lin S.S."/>
            <person name="Lindquist E."/>
            <person name="Lipzen A.M."/>
            <person name="Lu C.W."/>
            <person name="De Luna E."/>
            <person name="Martienssen R.A."/>
            <person name="Minamino N."/>
            <person name="Mizutani M."/>
            <person name="Mizutani M."/>
            <person name="Mochizuki N."/>
            <person name="Monte I."/>
            <person name="Mosher R."/>
            <person name="Nagasaki H."/>
            <person name="Nakagami H."/>
            <person name="Naramoto S."/>
            <person name="Nishitani K."/>
            <person name="Ohtani M."/>
            <person name="Okamoto T."/>
            <person name="Okumura M."/>
            <person name="Phillips J."/>
            <person name="Pollak B."/>
            <person name="Reinders A."/>
            <person name="Rovekamp M."/>
            <person name="Sano R."/>
            <person name="Sawa S."/>
            <person name="Schmid M.W."/>
            <person name="Shirakawa M."/>
            <person name="Solano R."/>
            <person name="Spunde A."/>
            <person name="Suetsugu N."/>
            <person name="Sugano S."/>
            <person name="Sugiyama A."/>
            <person name="Sun R."/>
            <person name="Suzuki Y."/>
            <person name="Takenaka M."/>
            <person name="Takezawa D."/>
            <person name="Tomogane H."/>
            <person name="Tsuzuki M."/>
            <person name="Ueda T."/>
            <person name="Umeda M."/>
            <person name="Ward J.M."/>
            <person name="Watanabe Y."/>
            <person name="Yazaki K."/>
            <person name="Yokoyama R."/>
            <person name="Yoshitake Y."/>
            <person name="Yotsui I."/>
            <person name="Zachgo S."/>
            <person name="Schmutz J."/>
        </authorList>
    </citation>
    <scope>NUCLEOTIDE SEQUENCE [LARGE SCALE GENOMIC DNA]</scope>
    <source>
        <strain evidence="13">Tak-1</strain>
    </source>
</reference>
<dbReference type="Pfam" id="PF01301">
    <property type="entry name" value="Glyco_hydro_35"/>
    <property type="match status" value="1"/>
</dbReference>
<evidence type="ECO:0000256" key="5">
    <source>
        <dbReference type="ARBA" id="ARBA00022801"/>
    </source>
</evidence>
<keyword evidence="13" id="KW-1185">Reference proteome</keyword>
<evidence type="ECO:0000256" key="3">
    <source>
        <dbReference type="ARBA" id="ARBA00012756"/>
    </source>
</evidence>
<comment type="similarity">
    <text evidence="2 8">Belongs to the glycosyl hydrolase 35 family.</text>
</comment>